<dbReference type="InterPro" id="IPR012291">
    <property type="entry name" value="CBM2_carb-bd_dom_sf"/>
</dbReference>
<evidence type="ECO:0000313" key="8">
    <source>
        <dbReference type="Proteomes" id="UP001595698"/>
    </source>
</evidence>
<evidence type="ECO:0000256" key="3">
    <source>
        <dbReference type="ARBA" id="ARBA00023326"/>
    </source>
</evidence>
<dbReference type="InterPro" id="IPR018366">
    <property type="entry name" value="CBM2_CS"/>
</dbReference>
<reference evidence="8" key="1">
    <citation type="journal article" date="2019" name="Int. J. Syst. Evol. Microbiol.">
        <title>The Global Catalogue of Microorganisms (GCM) 10K type strain sequencing project: providing services to taxonomists for standard genome sequencing and annotation.</title>
        <authorList>
            <consortium name="The Broad Institute Genomics Platform"/>
            <consortium name="The Broad Institute Genome Sequencing Center for Infectious Disease"/>
            <person name="Wu L."/>
            <person name="Ma J."/>
        </authorList>
    </citation>
    <scope>NUCLEOTIDE SEQUENCE [LARGE SCALE GENOMIC DNA]</scope>
    <source>
        <strain evidence="8">TBRC 7912</strain>
    </source>
</reference>
<keyword evidence="3" id="KW-0624">Polysaccharide degradation</keyword>
<keyword evidence="1" id="KW-0378">Hydrolase</keyword>
<evidence type="ECO:0000256" key="4">
    <source>
        <dbReference type="SAM" id="MobiDB-lite"/>
    </source>
</evidence>
<evidence type="ECO:0000256" key="5">
    <source>
        <dbReference type="SAM" id="SignalP"/>
    </source>
</evidence>
<proteinExistence type="predicted"/>
<keyword evidence="2" id="KW-0326">Glycosidase</keyword>
<evidence type="ECO:0000256" key="1">
    <source>
        <dbReference type="ARBA" id="ARBA00022801"/>
    </source>
</evidence>
<dbReference type="InterPro" id="IPR001919">
    <property type="entry name" value="CBD2"/>
</dbReference>
<comment type="caution">
    <text evidence="7">The sequence shown here is derived from an EMBL/GenBank/DDBJ whole genome shotgun (WGS) entry which is preliminary data.</text>
</comment>
<dbReference type="Gene3D" id="2.60.40.290">
    <property type="match status" value="1"/>
</dbReference>
<feature type="signal peptide" evidence="5">
    <location>
        <begin position="1"/>
        <end position="29"/>
    </location>
</feature>
<dbReference type="EMBL" id="JBHSBC010000032">
    <property type="protein sequence ID" value="MFC3983520.1"/>
    <property type="molecule type" value="Genomic_DNA"/>
</dbReference>
<organism evidence="7 8">
    <name type="scientific">Streptosporangium jomthongense</name>
    <dbReference type="NCBI Taxonomy" id="1193683"/>
    <lineage>
        <taxon>Bacteria</taxon>
        <taxon>Bacillati</taxon>
        <taxon>Actinomycetota</taxon>
        <taxon>Actinomycetes</taxon>
        <taxon>Streptosporangiales</taxon>
        <taxon>Streptosporangiaceae</taxon>
        <taxon>Streptosporangium</taxon>
    </lineage>
</organism>
<gene>
    <name evidence="7" type="ORF">ACFOYY_25560</name>
</gene>
<dbReference type="PROSITE" id="PS51173">
    <property type="entry name" value="CBM2"/>
    <property type="match status" value="1"/>
</dbReference>
<evidence type="ECO:0000313" key="7">
    <source>
        <dbReference type="EMBL" id="MFC3983520.1"/>
    </source>
</evidence>
<dbReference type="InterPro" id="IPR008965">
    <property type="entry name" value="CBM2/CBM3_carb-bd_dom_sf"/>
</dbReference>
<protein>
    <submittedName>
        <fullName evidence="7">Cellulose binding domain-containing protein</fullName>
    </submittedName>
</protein>
<feature type="chain" id="PRO_5046123886" evidence="5">
    <location>
        <begin position="30"/>
        <end position="158"/>
    </location>
</feature>
<keyword evidence="3" id="KW-0119">Carbohydrate metabolism</keyword>
<keyword evidence="5" id="KW-0732">Signal</keyword>
<dbReference type="PROSITE" id="PS00561">
    <property type="entry name" value="CBM2_A"/>
    <property type="match status" value="1"/>
</dbReference>
<keyword evidence="8" id="KW-1185">Reference proteome</keyword>
<feature type="domain" description="CBM2" evidence="6">
    <location>
        <begin position="25"/>
        <end position="135"/>
    </location>
</feature>
<sequence>MRFRVIAGSLVAAAALAAAATAVALPAQAASATATFVKVGDWGSGFEGKYTIKNDSGTAMSSWKVEFDLPAGVSVGSFWDATLTRNGQHITFSNVGWNGSVSSGSSVSFGFLGTPGGANSVPLNCKLNGADCGGGSTETAPGKPGAVTATGGSKSVSL</sequence>
<dbReference type="Proteomes" id="UP001595698">
    <property type="component" value="Unassembled WGS sequence"/>
</dbReference>
<dbReference type="SUPFAM" id="SSF49384">
    <property type="entry name" value="Carbohydrate-binding domain"/>
    <property type="match status" value="1"/>
</dbReference>
<evidence type="ECO:0000256" key="2">
    <source>
        <dbReference type="ARBA" id="ARBA00023295"/>
    </source>
</evidence>
<feature type="non-terminal residue" evidence="7">
    <location>
        <position position="158"/>
    </location>
</feature>
<dbReference type="SMART" id="SM00637">
    <property type="entry name" value="CBD_II"/>
    <property type="match status" value="1"/>
</dbReference>
<name>A0ABV8F674_9ACTN</name>
<feature type="region of interest" description="Disordered" evidence="4">
    <location>
        <begin position="134"/>
        <end position="158"/>
    </location>
</feature>
<dbReference type="Pfam" id="PF00553">
    <property type="entry name" value="CBM_2"/>
    <property type="match status" value="1"/>
</dbReference>
<evidence type="ECO:0000259" key="6">
    <source>
        <dbReference type="PROSITE" id="PS51173"/>
    </source>
</evidence>
<accession>A0ABV8F674</accession>
<dbReference type="RefSeq" id="WP_386192788.1">
    <property type="nucleotide sequence ID" value="NZ_JBHSBC010000032.1"/>
</dbReference>